<dbReference type="InterPro" id="IPR013324">
    <property type="entry name" value="RNA_pol_sigma_r3/r4-like"/>
</dbReference>
<reference evidence="5 6" key="1">
    <citation type="submission" date="2017-08" db="EMBL/GenBank/DDBJ databases">
        <title>Infants hospitalized years apart are colonized by the same room-sourced microbial strains.</title>
        <authorList>
            <person name="Brooks B."/>
            <person name="Olm M.R."/>
            <person name="Firek B.A."/>
            <person name="Baker R."/>
            <person name="Thomas B.C."/>
            <person name="Morowitz M.J."/>
            <person name="Banfield J.F."/>
        </authorList>
    </citation>
    <scope>NUCLEOTIDE SEQUENCE [LARGE SCALE GENOMIC DNA]</scope>
    <source>
        <strain evidence="5">S2_005_003_R2_42</strain>
    </source>
</reference>
<evidence type="ECO:0000256" key="2">
    <source>
        <dbReference type="ARBA" id="ARBA00023082"/>
    </source>
</evidence>
<evidence type="ECO:0000256" key="1">
    <source>
        <dbReference type="ARBA" id="ARBA00023015"/>
    </source>
</evidence>
<dbReference type="NCBIfam" id="TIGR02999">
    <property type="entry name" value="Sig-70_X6"/>
    <property type="match status" value="1"/>
</dbReference>
<dbReference type="PANTHER" id="PTHR43133">
    <property type="entry name" value="RNA POLYMERASE ECF-TYPE SIGMA FACTO"/>
    <property type="match status" value="1"/>
</dbReference>
<dbReference type="EMBL" id="QFPO01000004">
    <property type="protein sequence ID" value="PZQ17374.1"/>
    <property type="molecule type" value="Genomic_DNA"/>
</dbReference>
<dbReference type="Pfam" id="PF07638">
    <property type="entry name" value="Sigma70_ECF"/>
    <property type="match status" value="1"/>
</dbReference>
<dbReference type="GO" id="GO:0016987">
    <property type="term" value="F:sigma factor activity"/>
    <property type="evidence" value="ECO:0007669"/>
    <property type="project" value="UniProtKB-KW"/>
</dbReference>
<feature type="domain" description="RNA polymerase sigma-70 ECF-like HTH" evidence="4">
    <location>
        <begin position="5"/>
        <end position="184"/>
    </location>
</feature>
<keyword evidence="2" id="KW-0731">Sigma factor</keyword>
<protein>
    <submittedName>
        <fullName evidence="5">RNA polymerase subunit sigma-70</fullName>
    </submittedName>
</protein>
<proteinExistence type="predicted"/>
<evidence type="ECO:0000259" key="4">
    <source>
        <dbReference type="Pfam" id="PF07638"/>
    </source>
</evidence>
<dbReference type="AlphaFoldDB" id="A0A2W5KNE3"/>
<dbReference type="PANTHER" id="PTHR43133:SF39">
    <property type="entry name" value="SIMILAR TO RNA POLYMERASE SIGMA-E FACTOR"/>
    <property type="match status" value="1"/>
</dbReference>
<comment type="caution">
    <text evidence="5">The sequence shown here is derived from an EMBL/GenBank/DDBJ whole genome shotgun (WGS) entry which is preliminary data.</text>
</comment>
<evidence type="ECO:0000313" key="6">
    <source>
        <dbReference type="Proteomes" id="UP000249046"/>
    </source>
</evidence>
<dbReference type="InterPro" id="IPR036388">
    <property type="entry name" value="WH-like_DNA-bd_sf"/>
</dbReference>
<keyword evidence="3" id="KW-0804">Transcription</keyword>
<evidence type="ECO:0000256" key="3">
    <source>
        <dbReference type="ARBA" id="ARBA00023163"/>
    </source>
</evidence>
<dbReference type="SUPFAM" id="SSF88659">
    <property type="entry name" value="Sigma3 and sigma4 domains of RNA polymerase sigma factors"/>
    <property type="match status" value="1"/>
</dbReference>
<keyword evidence="1" id="KW-0805">Transcription regulation</keyword>
<accession>A0A2W5KNE3</accession>
<dbReference type="InterPro" id="IPR053812">
    <property type="entry name" value="HTH_Sigma70_ECF-like"/>
</dbReference>
<sequence length="186" mass="21192">MGDGTDVTLMLRRWRDGDAYALDALLPAIYGDLRALAARRLADHPDQRTLQPTALLNEMFLRLFDADRLAIADREHLFRLAGRTMRQILVDRARRAAADKHGGDWQREDLTAALNLPLPDRTDLGHLDEAIGLLERIDERLARIVELRYFVGLSVPEVAGVLGVDERTVYRDWALARSWLRTRLEA</sequence>
<dbReference type="InterPro" id="IPR011517">
    <property type="entry name" value="RNA_pol_sigma70_ECF-like"/>
</dbReference>
<evidence type="ECO:0000313" key="5">
    <source>
        <dbReference type="EMBL" id="PZQ17374.1"/>
    </source>
</evidence>
<dbReference type="Proteomes" id="UP000249046">
    <property type="component" value="Unassembled WGS sequence"/>
</dbReference>
<organism evidence="5 6">
    <name type="scientific">Rhodanobacter denitrificans</name>
    <dbReference type="NCBI Taxonomy" id="666685"/>
    <lineage>
        <taxon>Bacteria</taxon>
        <taxon>Pseudomonadati</taxon>
        <taxon>Pseudomonadota</taxon>
        <taxon>Gammaproteobacteria</taxon>
        <taxon>Lysobacterales</taxon>
        <taxon>Rhodanobacteraceae</taxon>
        <taxon>Rhodanobacter</taxon>
    </lineage>
</organism>
<dbReference type="Gene3D" id="1.10.10.10">
    <property type="entry name" value="Winged helix-like DNA-binding domain superfamily/Winged helix DNA-binding domain"/>
    <property type="match status" value="1"/>
</dbReference>
<name>A0A2W5KNE3_9GAMM</name>
<gene>
    <name evidence="5" type="ORF">DI564_06080</name>
</gene>
<dbReference type="InterPro" id="IPR039425">
    <property type="entry name" value="RNA_pol_sigma-70-like"/>
</dbReference>